<dbReference type="GO" id="GO:0046982">
    <property type="term" value="F:protein heterodimerization activity"/>
    <property type="evidence" value="ECO:0007669"/>
    <property type="project" value="InterPro"/>
</dbReference>
<gene>
    <name evidence="2" type="ORF">SSP0437_LOCUS11429</name>
    <name evidence="3" type="ORF">SSP0437_LOCUS11430</name>
</gene>
<dbReference type="InterPro" id="IPR009072">
    <property type="entry name" value="Histone-fold"/>
</dbReference>
<evidence type="ECO:0000256" key="1">
    <source>
        <dbReference type="SAM" id="MobiDB-lite"/>
    </source>
</evidence>
<evidence type="ECO:0000313" key="3">
    <source>
        <dbReference type="EMBL" id="CAD9307524.1"/>
    </source>
</evidence>
<reference evidence="3" key="1">
    <citation type="submission" date="2021-01" db="EMBL/GenBank/DDBJ databases">
        <authorList>
            <person name="Corre E."/>
            <person name="Pelletier E."/>
            <person name="Niang G."/>
            <person name="Scheremetjew M."/>
            <person name="Finn R."/>
            <person name="Kale V."/>
            <person name="Holt S."/>
            <person name="Cochrane G."/>
            <person name="Meng A."/>
            <person name="Brown T."/>
            <person name="Cohen L."/>
        </authorList>
    </citation>
    <scope>NUCLEOTIDE SEQUENCE</scope>
    <source>
        <strain evidence="3">ATCC 50979</strain>
    </source>
</reference>
<feature type="compositionally biased region" description="Acidic residues" evidence="1">
    <location>
        <begin position="150"/>
        <end position="159"/>
    </location>
</feature>
<evidence type="ECO:0008006" key="4">
    <source>
        <dbReference type="Google" id="ProtNLM"/>
    </source>
</evidence>
<feature type="region of interest" description="Disordered" evidence="1">
    <location>
        <begin position="124"/>
        <end position="178"/>
    </location>
</feature>
<evidence type="ECO:0000313" key="2">
    <source>
        <dbReference type="EMBL" id="CAD9307522.1"/>
    </source>
</evidence>
<sequence length="289" mass="31676">MFLSLITVSSTNPHFSLNFYVDDQWLARLRAPAAADGPDATLPSLSPSTLLWLHSLLHPAWSNHRDIAIQRLRKAEVDEQVGVAESLAESAAVRDAELDAASLLPAVRSVQQTLSSLTTVGSISRQYQEENEKEGWEEEREQAQEQEQGQVDEVEDEVEGASCDDLSESEVSSDAECDELVSELSARVRLALEERERERDECIEDGGGGGGAKDGGAVAQDAIVFLTTVVRYLTREMIETVESVGDGASGVSANDRLTPRHLLRAVQRDPEIQSLLLRPGGTKRRRRNA</sequence>
<dbReference type="Gene3D" id="1.10.20.10">
    <property type="entry name" value="Histone, subunit A"/>
    <property type="match status" value="1"/>
</dbReference>
<dbReference type="AlphaFoldDB" id="A0A6U0JRI5"/>
<feature type="compositionally biased region" description="Acidic residues" evidence="1">
    <location>
        <begin position="165"/>
        <end position="178"/>
    </location>
</feature>
<protein>
    <recommendedName>
        <fullName evidence="4">Histone H2A</fullName>
    </recommendedName>
</protein>
<organism evidence="3">
    <name type="scientific">Sexangularia sp. CB-2014</name>
    <dbReference type="NCBI Taxonomy" id="1486929"/>
    <lineage>
        <taxon>Eukaryota</taxon>
        <taxon>Amoebozoa</taxon>
        <taxon>Tubulinea</taxon>
        <taxon>Elardia</taxon>
        <taxon>Arcellinida</taxon>
        <taxon>Arcellinida incertae sedis</taxon>
        <taxon>Sexangularia</taxon>
    </lineage>
</organism>
<proteinExistence type="predicted"/>
<name>A0A6U0JRI5_9EUKA</name>
<dbReference type="EMBL" id="HBGL01014618">
    <property type="protein sequence ID" value="CAD9307522.1"/>
    <property type="molecule type" value="Transcribed_RNA"/>
</dbReference>
<dbReference type="EMBL" id="HBGL01014619">
    <property type="protein sequence ID" value="CAD9307524.1"/>
    <property type="molecule type" value="Transcribed_RNA"/>
</dbReference>
<accession>A0A6U0JRI5</accession>